<comment type="pathway">
    <text evidence="1">Cofactor biosynthesis; thiamine diphosphate biosynthesis.</text>
</comment>
<dbReference type="AlphaFoldDB" id="A0A168PT58"/>
<evidence type="ECO:0000256" key="1">
    <source>
        <dbReference type="ARBA" id="ARBA00004948"/>
    </source>
</evidence>
<dbReference type="OrthoDB" id="9815348at2"/>
<dbReference type="SUPFAM" id="SSF51391">
    <property type="entry name" value="Thiamin phosphate synthase"/>
    <property type="match status" value="1"/>
</dbReference>
<comment type="caution">
    <text evidence="4">The sequence shown here is derived from an EMBL/GenBank/DDBJ whole genome shotgun (WGS) entry which is preliminary data.</text>
</comment>
<gene>
    <name evidence="4" type="ORF">PBAT_08310</name>
</gene>
<dbReference type="PANTHER" id="PTHR20857">
    <property type="entry name" value="THIAMINE-PHOSPHATE PYROPHOSPHORYLASE"/>
    <property type="match status" value="1"/>
</dbReference>
<dbReference type="Proteomes" id="UP000077355">
    <property type="component" value="Unassembled WGS sequence"/>
</dbReference>
<dbReference type="Pfam" id="PF02581">
    <property type="entry name" value="TMP-TENI"/>
    <property type="match status" value="1"/>
</dbReference>
<sequence length="201" mass="22092">MCARELHVISNGQSELERFARIASRIHPYVTAFHLREKSSTAKELWLAMLSFKAGGVPLSKVIINDRVDVAWAAGVGGIQLSHHSLDVEVIRRVFPGLRVGRSVHNVQEADEMYKQGADYLVYGHIFPTNSKPGQQPRGTKSLEELVKKVPIPVIAIGGIILENVHQIVATGAAGIAILSGITESDNPLKSAREYRRVLDR</sequence>
<keyword evidence="2" id="KW-0784">Thiamine biosynthesis</keyword>
<keyword evidence="5" id="KW-1185">Reference proteome</keyword>
<evidence type="ECO:0000259" key="3">
    <source>
        <dbReference type="Pfam" id="PF02581"/>
    </source>
</evidence>
<organism evidence="4 5">
    <name type="scientific">Paenibacillus antarcticus</name>
    <dbReference type="NCBI Taxonomy" id="253703"/>
    <lineage>
        <taxon>Bacteria</taxon>
        <taxon>Bacillati</taxon>
        <taxon>Bacillota</taxon>
        <taxon>Bacilli</taxon>
        <taxon>Bacillales</taxon>
        <taxon>Paenibacillaceae</taxon>
        <taxon>Paenibacillus</taxon>
    </lineage>
</organism>
<evidence type="ECO:0000256" key="2">
    <source>
        <dbReference type="ARBA" id="ARBA00022977"/>
    </source>
</evidence>
<dbReference type="Gene3D" id="3.20.20.70">
    <property type="entry name" value="Aldolase class I"/>
    <property type="match status" value="1"/>
</dbReference>
<dbReference type="InterPro" id="IPR022998">
    <property type="entry name" value="ThiamineP_synth_TenI"/>
</dbReference>
<dbReference type="GO" id="GO:0005737">
    <property type="term" value="C:cytoplasm"/>
    <property type="evidence" value="ECO:0007669"/>
    <property type="project" value="TreeGrafter"/>
</dbReference>
<dbReference type="EMBL" id="LVJI01000012">
    <property type="protein sequence ID" value="OAB47050.1"/>
    <property type="molecule type" value="Genomic_DNA"/>
</dbReference>
<name>A0A168PT58_9BACL</name>
<accession>A0A168PT58</accession>
<dbReference type="PANTHER" id="PTHR20857:SF22">
    <property type="entry name" value="THIAZOLE TAUTOMERASE"/>
    <property type="match status" value="1"/>
</dbReference>
<dbReference type="InterPro" id="IPR036206">
    <property type="entry name" value="ThiamineP_synth_sf"/>
</dbReference>
<dbReference type="GO" id="GO:0009228">
    <property type="term" value="P:thiamine biosynthetic process"/>
    <property type="evidence" value="ECO:0007669"/>
    <property type="project" value="UniProtKB-KW"/>
</dbReference>
<evidence type="ECO:0000313" key="5">
    <source>
        <dbReference type="Proteomes" id="UP000077355"/>
    </source>
</evidence>
<feature type="domain" description="Thiamine phosphate synthase/TenI" evidence="3">
    <location>
        <begin position="8"/>
        <end position="182"/>
    </location>
</feature>
<dbReference type="GO" id="GO:0004789">
    <property type="term" value="F:thiamine-phosphate diphosphorylase activity"/>
    <property type="evidence" value="ECO:0007669"/>
    <property type="project" value="TreeGrafter"/>
</dbReference>
<reference evidence="4 5" key="1">
    <citation type="submission" date="2016-03" db="EMBL/GenBank/DDBJ databases">
        <title>Draft genome sequence of Paenibacillus antarcticus CECT 5836.</title>
        <authorList>
            <person name="Shin S.-K."/>
            <person name="Yi H."/>
        </authorList>
    </citation>
    <scope>NUCLEOTIDE SEQUENCE [LARGE SCALE GENOMIC DNA]</scope>
    <source>
        <strain evidence="4 5">CECT 5836</strain>
    </source>
</reference>
<dbReference type="CDD" id="cd00564">
    <property type="entry name" value="TMP_TenI"/>
    <property type="match status" value="1"/>
</dbReference>
<evidence type="ECO:0000313" key="4">
    <source>
        <dbReference type="EMBL" id="OAB47050.1"/>
    </source>
</evidence>
<dbReference type="InterPro" id="IPR013785">
    <property type="entry name" value="Aldolase_TIM"/>
</dbReference>
<proteinExistence type="predicted"/>
<protein>
    <submittedName>
        <fullName evidence="4">Thiamine phosphate synthase</fullName>
    </submittedName>
</protein>
<dbReference type="RefSeq" id="WP_068648433.1">
    <property type="nucleotide sequence ID" value="NZ_CP043611.1"/>
</dbReference>